<dbReference type="InterPro" id="IPR005822">
    <property type="entry name" value="Ribosomal_uL13"/>
</dbReference>
<keyword evidence="5" id="KW-0934">Plastid</keyword>
<proteinExistence type="inferred from homology"/>
<evidence type="ECO:0000256" key="1">
    <source>
        <dbReference type="ARBA" id="ARBA00006227"/>
    </source>
</evidence>
<dbReference type="GO" id="GO:0017148">
    <property type="term" value="P:negative regulation of translation"/>
    <property type="evidence" value="ECO:0007669"/>
    <property type="project" value="TreeGrafter"/>
</dbReference>
<name>A0A0B5VUP2_9FLOR</name>
<dbReference type="NCBIfam" id="TIGR01066">
    <property type="entry name" value="rplM_bact"/>
    <property type="match status" value="1"/>
</dbReference>
<dbReference type="SUPFAM" id="SSF52161">
    <property type="entry name" value="Ribosomal protein L13"/>
    <property type="match status" value="1"/>
</dbReference>
<reference evidence="5" key="1">
    <citation type="journal article" date="2015" name="J. Phycol.">
        <title>The Choreocolax polysiphoniae plastid forces a reevaluation of the evolutionary pathways to parasitism in red algae.</title>
        <authorList>
            <person name="Salomaki E.D."/>
            <person name="Nickles K.R."/>
            <person name="Lane C.E."/>
        </authorList>
    </citation>
    <scope>NUCLEOTIDE SEQUENCE</scope>
</reference>
<dbReference type="InterPro" id="IPR036899">
    <property type="entry name" value="Ribosomal_uL13_sf"/>
</dbReference>
<dbReference type="AlphaFoldDB" id="A0A0B5VUP2"/>
<dbReference type="InterPro" id="IPR005823">
    <property type="entry name" value="Ribosomal_uL13_bac-type"/>
</dbReference>
<dbReference type="Gene3D" id="3.90.1180.10">
    <property type="entry name" value="Ribosomal protein L13"/>
    <property type="match status" value="1"/>
</dbReference>
<gene>
    <name evidence="5" type="primary">rpl13</name>
</gene>
<protein>
    <submittedName>
        <fullName evidence="5">50S ribosomal protein L13</fullName>
    </submittedName>
</protein>
<dbReference type="PROSITE" id="PS00783">
    <property type="entry name" value="RIBOSOMAL_L13"/>
    <property type="match status" value="1"/>
</dbReference>
<dbReference type="GeneID" id="23629482"/>
<dbReference type="PANTHER" id="PTHR11545">
    <property type="entry name" value="RIBOSOMAL PROTEIN L13"/>
    <property type="match status" value="1"/>
</dbReference>
<dbReference type="GO" id="GO:0006412">
    <property type="term" value="P:translation"/>
    <property type="evidence" value="ECO:0007669"/>
    <property type="project" value="InterPro"/>
</dbReference>
<organism evidence="5">
    <name type="scientific">Vertebrata lanosa</name>
    <dbReference type="NCBI Taxonomy" id="1261582"/>
    <lineage>
        <taxon>Eukaryota</taxon>
        <taxon>Rhodophyta</taxon>
        <taxon>Florideophyceae</taxon>
        <taxon>Rhodymeniophycidae</taxon>
        <taxon>Ceramiales</taxon>
        <taxon>Rhodomelaceae</taxon>
        <taxon>Polysiphonioideae</taxon>
        <taxon>Vertebrata</taxon>
    </lineage>
</organism>
<dbReference type="RefSeq" id="YP_009122150.1">
    <property type="nucleotide sequence ID" value="NC_026523.1"/>
</dbReference>
<dbReference type="PANTHER" id="PTHR11545:SF2">
    <property type="entry name" value="LARGE RIBOSOMAL SUBUNIT PROTEIN UL13M"/>
    <property type="match status" value="1"/>
</dbReference>
<dbReference type="CDD" id="cd00392">
    <property type="entry name" value="Ribosomal_L13"/>
    <property type="match status" value="1"/>
</dbReference>
<keyword evidence="3 4" id="KW-0687">Ribonucleoprotein</keyword>
<geneLocation type="plastid" evidence="5"/>
<dbReference type="GO" id="GO:0003735">
    <property type="term" value="F:structural constituent of ribosome"/>
    <property type="evidence" value="ECO:0007669"/>
    <property type="project" value="InterPro"/>
</dbReference>
<dbReference type="InterPro" id="IPR023563">
    <property type="entry name" value="Ribosomal_uL13_CS"/>
</dbReference>
<evidence type="ECO:0000256" key="4">
    <source>
        <dbReference type="RuleBase" id="RU003877"/>
    </source>
</evidence>
<dbReference type="GO" id="GO:0022625">
    <property type="term" value="C:cytosolic large ribosomal subunit"/>
    <property type="evidence" value="ECO:0007669"/>
    <property type="project" value="TreeGrafter"/>
</dbReference>
<dbReference type="EMBL" id="KP308097">
    <property type="protein sequence ID" value="AJH65908.1"/>
    <property type="molecule type" value="Genomic_DNA"/>
</dbReference>
<keyword evidence="2 4" id="KW-0689">Ribosomal protein</keyword>
<dbReference type="PIRSF" id="PIRSF002181">
    <property type="entry name" value="Ribosomal_L13"/>
    <property type="match status" value="1"/>
</dbReference>
<dbReference type="HAMAP" id="MF_01366">
    <property type="entry name" value="Ribosomal_uL13"/>
    <property type="match status" value="1"/>
</dbReference>
<sequence length="147" mass="17332">MNIKKNKTIVKKLREQTEWYILNAEKYKLGRLTSKVAHILKNKHKIEYLPYQEGNSQIIIINSKKIQTTGKKNKQKTYKKHSGRPGGLKTEIFEKLQDRLPNRIIEHALRGMLPKNNLGRRLFKKVKIYPDENHPHQSQNPVEINID</sequence>
<evidence type="ECO:0000256" key="2">
    <source>
        <dbReference type="ARBA" id="ARBA00022980"/>
    </source>
</evidence>
<dbReference type="Pfam" id="PF00572">
    <property type="entry name" value="Ribosomal_L13"/>
    <property type="match status" value="1"/>
</dbReference>
<dbReference type="GO" id="GO:0003729">
    <property type="term" value="F:mRNA binding"/>
    <property type="evidence" value="ECO:0007669"/>
    <property type="project" value="TreeGrafter"/>
</dbReference>
<evidence type="ECO:0000256" key="3">
    <source>
        <dbReference type="ARBA" id="ARBA00023274"/>
    </source>
</evidence>
<comment type="similarity">
    <text evidence="1 4">Belongs to the universal ribosomal protein uL13 family.</text>
</comment>
<evidence type="ECO:0000313" key="5">
    <source>
        <dbReference type="EMBL" id="AJH65908.1"/>
    </source>
</evidence>
<accession>A0A0B5VUP2</accession>